<dbReference type="AlphaFoldDB" id="A0A1M6Z8K5"/>
<reference evidence="2 3" key="1">
    <citation type="submission" date="2016-11" db="EMBL/GenBank/DDBJ databases">
        <authorList>
            <person name="Jaros S."/>
            <person name="Januszkiewicz K."/>
            <person name="Wedrychowicz H."/>
        </authorList>
    </citation>
    <scope>NUCLEOTIDE SEQUENCE [LARGE SCALE GENOMIC DNA]</scope>
    <source>
        <strain evidence="2 3">KHT3</strain>
    </source>
</reference>
<evidence type="ECO:0000256" key="1">
    <source>
        <dbReference type="SAM" id="Coils"/>
    </source>
</evidence>
<evidence type="ECO:0000313" key="3">
    <source>
        <dbReference type="Proteomes" id="UP000184130"/>
    </source>
</evidence>
<organism evidence="2 3">
    <name type="scientific">Xylanibacter ruminicola</name>
    <name type="common">Prevotella ruminicola</name>
    <dbReference type="NCBI Taxonomy" id="839"/>
    <lineage>
        <taxon>Bacteria</taxon>
        <taxon>Pseudomonadati</taxon>
        <taxon>Bacteroidota</taxon>
        <taxon>Bacteroidia</taxon>
        <taxon>Bacteroidales</taxon>
        <taxon>Prevotellaceae</taxon>
        <taxon>Xylanibacter</taxon>
    </lineage>
</organism>
<dbReference type="EMBL" id="FRBD01000044">
    <property type="protein sequence ID" value="SHL26824.1"/>
    <property type="molecule type" value="Genomic_DNA"/>
</dbReference>
<keyword evidence="1" id="KW-0175">Coiled coil</keyword>
<dbReference type="OrthoDB" id="1073897at2"/>
<name>A0A1M6Z8K5_XYLRU</name>
<sequence length="116" mass="12988">MTKKKFKERKPIEVIVKVETLKNGYSLDVDGKGYLYFDVVELAKGLILHAGLGRTSPTTKFGRDALLRAIGNGSAEKKLQQEINRLQNQVDQLINKIHGIKKKQAGHQGEEMLCLV</sequence>
<feature type="coiled-coil region" evidence="1">
    <location>
        <begin position="72"/>
        <end position="103"/>
    </location>
</feature>
<gene>
    <name evidence="2" type="ORF">SAMN05216463_1445</name>
</gene>
<evidence type="ECO:0000313" key="2">
    <source>
        <dbReference type="EMBL" id="SHL26824.1"/>
    </source>
</evidence>
<dbReference type="RefSeq" id="WP_073211826.1">
    <property type="nucleotide sequence ID" value="NZ_FRBD01000044.1"/>
</dbReference>
<accession>A0A1M6Z8K5</accession>
<protein>
    <submittedName>
        <fullName evidence="2">Uncharacterized protein</fullName>
    </submittedName>
</protein>
<dbReference type="Proteomes" id="UP000184130">
    <property type="component" value="Unassembled WGS sequence"/>
</dbReference>
<proteinExistence type="predicted"/>